<evidence type="ECO:0000313" key="3">
    <source>
        <dbReference type="Proteomes" id="UP000246145"/>
    </source>
</evidence>
<organism evidence="2 3">
    <name type="scientific">Pusillimonas noertemannii</name>
    <dbReference type="NCBI Taxonomy" id="305977"/>
    <lineage>
        <taxon>Bacteria</taxon>
        <taxon>Pseudomonadati</taxon>
        <taxon>Pseudomonadota</taxon>
        <taxon>Betaproteobacteria</taxon>
        <taxon>Burkholderiales</taxon>
        <taxon>Alcaligenaceae</taxon>
        <taxon>Pusillimonas</taxon>
    </lineage>
</organism>
<proteinExistence type="predicted"/>
<dbReference type="InterPro" id="IPR021795">
    <property type="entry name" value="DUF3363"/>
</dbReference>
<dbReference type="EMBL" id="QEKO01000002">
    <property type="protein sequence ID" value="PVY62120.1"/>
    <property type="molecule type" value="Genomic_DNA"/>
</dbReference>
<sequence>MARGEEDRFRPRPAPPKHDRSAGGERYVAKVLRQVSRSGPTWAGAASPRSGANFGRGRVAARFAPAEPSPRMRRVVIKSRFVKVMPGGDGIGRHLRYICRDGVTREGQAGRAYGADTEDADTRAFEARSRNDRHQFRFIVSPEDAQELGDLKAYTRALMARMAVDLETRLDWVAVDHWDTDNPHTHIVLRGRADNGQDLVIAPDYMSHGMRVRAADIATEWLGPRTQREIAHSLTREIEQKRYTTLDRNLMRQAVVDVVDARELRGDLPYQAMLRARLQRLSGLGLATRLDPNRWQLDGRLEATLRGLGDRSDIIRTLHRAMRGQAREFVIHAPERESASVIGRIAAKGLADELHDTGYLIVDGVDGRAHYIGLPFQTDIADYPAGGIVEIRPIQDSAADCNIAAVARDGLYRTTDHLTSVKGRDSDPERIVQSHVRRLEALRRAGIVQRVAEGAWKIPDDLRERGRAFDLQRTGGVAVALRTHLPLARQTRALGATWLDTQLIGEGRDLAATGFGAQVREAMQARGAYLETQGLAQRRGERFVLARDLLRTLRTRELDAAAKTITSDTGLVYRPLGERGTASGIYRRSIMVASGRYAVLEQGPSFTLVPWRPVIEQRLGQSLAVSIQAGRATWSIGRSRSLSR</sequence>
<gene>
    <name evidence="2" type="ORF">C7440_1610</name>
</gene>
<feature type="region of interest" description="Disordered" evidence="1">
    <location>
        <begin position="1"/>
        <end position="26"/>
    </location>
</feature>
<feature type="compositionally biased region" description="Basic and acidic residues" evidence="1">
    <location>
        <begin position="1"/>
        <end position="23"/>
    </location>
</feature>
<keyword evidence="3" id="KW-1185">Reference proteome</keyword>
<dbReference type="OrthoDB" id="9809969at2"/>
<dbReference type="Proteomes" id="UP000246145">
    <property type="component" value="Unassembled WGS sequence"/>
</dbReference>
<comment type="caution">
    <text evidence="2">The sequence shown here is derived from an EMBL/GenBank/DDBJ whole genome shotgun (WGS) entry which is preliminary data.</text>
</comment>
<evidence type="ECO:0000256" key="1">
    <source>
        <dbReference type="SAM" id="MobiDB-lite"/>
    </source>
</evidence>
<reference evidence="2 3" key="1">
    <citation type="submission" date="2018-04" db="EMBL/GenBank/DDBJ databases">
        <title>Genomic Encyclopedia of Type Strains, Phase IV (KMG-IV): sequencing the most valuable type-strain genomes for metagenomic binning, comparative biology and taxonomic classification.</title>
        <authorList>
            <person name="Goeker M."/>
        </authorList>
    </citation>
    <scope>NUCLEOTIDE SEQUENCE [LARGE SCALE GENOMIC DNA]</scope>
    <source>
        <strain evidence="2 3">DSM 10065</strain>
    </source>
</reference>
<name>A0A2U1CM76_9BURK</name>
<protein>
    <submittedName>
        <fullName evidence="2">Type IV secretory pathway VirD2 relaxase</fullName>
    </submittedName>
</protein>
<evidence type="ECO:0000313" key="2">
    <source>
        <dbReference type="EMBL" id="PVY62120.1"/>
    </source>
</evidence>
<dbReference type="RefSeq" id="WP_116518568.1">
    <property type="nucleotide sequence ID" value="NZ_QEKO01000002.1"/>
</dbReference>
<dbReference type="AlphaFoldDB" id="A0A2U1CM76"/>
<dbReference type="Pfam" id="PF11843">
    <property type="entry name" value="DUF3363"/>
    <property type="match status" value="1"/>
</dbReference>
<accession>A0A2U1CM76</accession>